<sequence>MSDTEEIKKYITEIQKIIKTMEAQSESEETIKEEIEKYLRGKHSERKGVCHKLSPKQKRCLRKEIDAISANHRAIKPTYYRIYKHISLII</sequence>
<reference evidence="1 2" key="1">
    <citation type="submission" date="2019-08" db="EMBL/GenBank/DDBJ databases">
        <title>Complete genome sequence of Kushneria sp. YCWA18, a halophilic phosphate-solubilizing bacterium isolated from Daqiao saltern in China.</title>
        <authorList>
            <person name="Du G.-X."/>
            <person name="Qu L.-Y."/>
        </authorList>
    </citation>
    <scope>NUCLEOTIDE SEQUENCE [LARGE SCALE GENOMIC DNA]</scope>
    <source>
        <strain evidence="1 2">YCWA18</strain>
    </source>
</reference>
<evidence type="ECO:0000313" key="1">
    <source>
        <dbReference type="EMBL" id="QEL12246.1"/>
    </source>
</evidence>
<evidence type="ECO:0000313" key="2">
    <source>
        <dbReference type="Proteomes" id="UP000322553"/>
    </source>
</evidence>
<accession>A0A1S1NW58</accession>
<protein>
    <submittedName>
        <fullName evidence="1">Uncharacterized protein</fullName>
    </submittedName>
</protein>
<dbReference type="EMBL" id="CP043420">
    <property type="protein sequence ID" value="QEL12246.1"/>
    <property type="molecule type" value="Genomic_DNA"/>
</dbReference>
<name>A0A1S1NW58_9GAMM</name>
<gene>
    <name evidence="1" type="ORF">FY550_14610</name>
</gene>
<proteinExistence type="predicted"/>
<dbReference type="Proteomes" id="UP000322553">
    <property type="component" value="Chromosome"/>
</dbReference>
<keyword evidence="2" id="KW-1185">Reference proteome</keyword>
<organism evidence="1 2">
    <name type="scientific">Kushneria phosphatilytica</name>
    <dbReference type="NCBI Taxonomy" id="657387"/>
    <lineage>
        <taxon>Bacteria</taxon>
        <taxon>Pseudomonadati</taxon>
        <taxon>Pseudomonadota</taxon>
        <taxon>Gammaproteobacteria</taxon>
        <taxon>Oceanospirillales</taxon>
        <taxon>Halomonadaceae</taxon>
        <taxon>Kushneria</taxon>
    </lineage>
</organism>
<dbReference type="KEGG" id="kuy:FY550_14610"/>
<dbReference type="RefSeq" id="WP_070978056.1">
    <property type="nucleotide sequence ID" value="NZ_CP043420.1"/>
</dbReference>
<dbReference type="AlphaFoldDB" id="A0A1S1NW58"/>